<sequence length="44" mass="4517">MGNSIAGGPFRLIVSRGHGAADFTDIVIFFAFHAGLNLGRGGAQ</sequence>
<dbReference type="Proteomes" id="UP001595683">
    <property type="component" value="Unassembled WGS sequence"/>
</dbReference>
<comment type="caution">
    <text evidence="1">The sequence shown here is derived from an EMBL/GenBank/DDBJ whole genome shotgun (WGS) entry which is preliminary data.</text>
</comment>
<keyword evidence="2" id="KW-1185">Reference proteome</keyword>
<accession>A0ABV7UZA6</accession>
<gene>
    <name evidence="1" type="ORF">ACFOOT_02230</name>
</gene>
<name>A0ABV7UZA6_9SPHN</name>
<proteinExistence type="predicted"/>
<evidence type="ECO:0000313" key="1">
    <source>
        <dbReference type="EMBL" id="MFC3670232.1"/>
    </source>
</evidence>
<protein>
    <submittedName>
        <fullName evidence="1">Uncharacterized protein</fullName>
    </submittedName>
</protein>
<reference evidence="2" key="1">
    <citation type="journal article" date="2019" name="Int. J. Syst. Evol. Microbiol.">
        <title>The Global Catalogue of Microorganisms (GCM) 10K type strain sequencing project: providing services to taxonomists for standard genome sequencing and annotation.</title>
        <authorList>
            <consortium name="The Broad Institute Genomics Platform"/>
            <consortium name="The Broad Institute Genome Sequencing Center for Infectious Disease"/>
            <person name="Wu L."/>
            <person name="Ma J."/>
        </authorList>
    </citation>
    <scope>NUCLEOTIDE SEQUENCE [LARGE SCALE GENOMIC DNA]</scope>
    <source>
        <strain evidence="2">KCTC 42224</strain>
    </source>
</reference>
<dbReference type="EMBL" id="JBHRYE010000004">
    <property type="protein sequence ID" value="MFC3670232.1"/>
    <property type="molecule type" value="Genomic_DNA"/>
</dbReference>
<dbReference type="RefSeq" id="WP_268249461.1">
    <property type="nucleotide sequence ID" value="NZ_BMZP01000028.1"/>
</dbReference>
<organism evidence="1 2">
    <name type="scientific">Novosphingobium pokkalii</name>
    <dbReference type="NCBI Taxonomy" id="1770194"/>
    <lineage>
        <taxon>Bacteria</taxon>
        <taxon>Pseudomonadati</taxon>
        <taxon>Pseudomonadota</taxon>
        <taxon>Alphaproteobacteria</taxon>
        <taxon>Sphingomonadales</taxon>
        <taxon>Sphingomonadaceae</taxon>
        <taxon>Novosphingobium</taxon>
    </lineage>
</organism>
<evidence type="ECO:0000313" key="2">
    <source>
        <dbReference type="Proteomes" id="UP001595683"/>
    </source>
</evidence>